<dbReference type="AlphaFoldDB" id="A0A1M6WJT9"/>
<dbReference type="Proteomes" id="UP000184420">
    <property type="component" value="Unassembled WGS sequence"/>
</dbReference>
<keyword evidence="2" id="KW-1185">Reference proteome</keyword>
<sequence length="81" mass="9571">MPDKVNKMNSNNIRSEFPQAIQKRLDKIELWISWIKEETIHIQADWEQLSAPENSTNQTSSLSEEEMKALMDKRLRNITIQ</sequence>
<reference evidence="1 2" key="1">
    <citation type="submission" date="2016-11" db="EMBL/GenBank/DDBJ databases">
        <authorList>
            <person name="Jaros S."/>
            <person name="Januszkiewicz K."/>
            <person name="Wedrychowicz H."/>
        </authorList>
    </citation>
    <scope>NUCLEOTIDE SEQUENCE [LARGE SCALE GENOMIC DNA]</scope>
    <source>
        <strain evidence="1 2">DSM 27406</strain>
    </source>
</reference>
<name>A0A1M6WJT9_9BACT</name>
<dbReference type="STRING" id="1419482.SAMN05444266_101648"/>
<accession>A0A1M6WJT9</accession>
<evidence type="ECO:0000313" key="2">
    <source>
        <dbReference type="Proteomes" id="UP000184420"/>
    </source>
</evidence>
<organism evidence="1 2">
    <name type="scientific">Chitinophaga jiangningensis</name>
    <dbReference type="NCBI Taxonomy" id="1419482"/>
    <lineage>
        <taxon>Bacteria</taxon>
        <taxon>Pseudomonadati</taxon>
        <taxon>Bacteroidota</taxon>
        <taxon>Chitinophagia</taxon>
        <taxon>Chitinophagales</taxon>
        <taxon>Chitinophagaceae</taxon>
        <taxon>Chitinophaga</taxon>
    </lineage>
</organism>
<protein>
    <submittedName>
        <fullName evidence="1">Uncharacterized protein</fullName>
    </submittedName>
</protein>
<gene>
    <name evidence="1" type="ORF">SAMN05444266_101648</name>
</gene>
<dbReference type="EMBL" id="FRBL01000001">
    <property type="protein sequence ID" value="SHK93785.1"/>
    <property type="molecule type" value="Genomic_DNA"/>
</dbReference>
<proteinExistence type="predicted"/>
<evidence type="ECO:0000313" key="1">
    <source>
        <dbReference type="EMBL" id="SHK93785.1"/>
    </source>
</evidence>